<evidence type="ECO:0000313" key="1">
    <source>
        <dbReference type="EMBL" id="GFH49001.1"/>
    </source>
</evidence>
<gene>
    <name evidence="1" type="ORF">CTEN210_05477</name>
</gene>
<dbReference type="Proteomes" id="UP001054902">
    <property type="component" value="Unassembled WGS sequence"/>
</dbReference>
<name>A0AAD3CN39_9STRA</name>
<sequence length="310" mass="34280">MSLLPKLPIFVMNVRLGASPWLNSFFTLFPVSFKETSMKMSLFSYLTLALCEPNPITSELSFWFVLLLNLPISNWKSKKNLPVGSSQSGAAVAALQAELDLLCEQHSQLSSQLLKFQSQSPAESTLARYKGNHSTATRRVPKGHVLFPINGVQHVKNTTTGYVSKYPFGYSGCFRCGDKSTGKGCWPGDKCPAYRSVSTAEFFAEFNCHIPNKKNVTGRRPDTPSDQFIDAVLNSEELKICLPSTYKEIENVARGFTEISTYDIHNGRCVGAVDGFFQSCTCPTMVESNFNPGAYYSGHYQDYGTNTGCV</sequence>
<organism evidence="1 2">
    <name type="scientific">Chaetoceros tenuissimus</name>
    <dbReference type="NCBI Taxonomy" id="426638"/>
    <lineage>
        <taxon>Eukaryota</taxon>
        <taxon>Sar</taxon>
        <taxon>Stramenopiles</taxon>
        <taxon>Ochrophyta</taxon>
        <taxon>Bacillariophyta</taxon>
        <taxon>Coscinodiscophyceae</taxon>
        <taxon>Chaetocerotophycidae</taxon>
        <taxon>Chaetocerotales</taxon>
        <taxon>Chaetocerotaceae</taxon>
        <taxon>Chaetoceros</taxon>
    </lineage>
</organism>
<accession>A0AAD3CN39</accession>
<evidence type="ECO:0000313" key="2">
    <source>
        <dbReference type="Proteomes" id="UP001054902"/>
    </source>
</evidence>
<keyword evidence="2" id="KW-1185">Reference proteome</keyword>
<comment type="caution">
    <text evidence="1">The sequence shown here is derived from an EMBL/GenBank/DDBJ whole genome shotgun (WGS) entry which is preliminary data.</text>
</comment>
<proteinExistence type="predicted"/>
<dbReference type="AlphaFoldDB" id="A0AAD3CN39"/>
<protein>
    <submittedName>
        <fullName evidence="1">Uncharacterized protein</fullName>
    </submittedName>
</protein>
<dbReference type="EMBL" id="BLLK01000029">
    <property type="protein sequence ID" value="GFH49001.1"/>
    <property type="molecule type" value="Genomic_DNA"/>
</dbReference>
<reference evidence="1 2" key="1">
    <citation type="journal article" date="2021" name="Sci. Rep.">
        <title>The genome of the diatom Chaetoceros tenuissimus carries an ancient integrated fragment of an extant virus.</title>
        <authorList>
            <person name="Hongo Y."/>
            <person name="Kimura K."/>
            <person name="Takaki Y."/>
            <person name="Yoshida Y."/>
            <person name="Baba S."/>
            <person name="Kobayashi G."/>
            <person name="Nagasaki K."/>
            <person name="Hano T."/>
            <person name="Tomaru Y."/>
        </authorList>
    </citation>
    <scope>NUCLEOTIDE SEQUENCE [LARGE SCALE GENOMIC DNA]</scope>
    <source>
        <strain evidence="1 2">NIES-3715</strain>
    </source>
</reference>